<accession>A0A0H1RF86</accession>
<proteinExistence type="predicted"/>
<name>A0A0H1RF86_9HYPH</name>
<evidence type="ECO:0000313" key="2">
    <source>
        <dbReference type="EMBL" id="KLK91267.1"/>
    </source>
</evidence>
<dbReference type="SUPFAM" id="SSF142921">
    <property type="entry name" value="WGR domain-like"/>
    <property type="match status" value="1"/>
</dbReference>
<organism evidence="2 3">
    <name type="scientific">Microvirga vignae</name>
    <dbReference type="NCBI Taxonomy" id="1225564"/>
    <lineage>
        <taxon>Bacteria</taxon>
        <taxon>Pseudomonadati</taxon>
        <taxon>Pseudomonadota</taxon>
        <taxon>Alphaproteobacteria</taxon>
        <taxon>Hyphomicrobiales</taxon>
        <taxon>Methylobacteriaceae</taxon>
        <taxon>Microvirga</taxon>
    </lineage>
</organism>
<dbReference type="Gene3D" id="2.20.140.10">
    <property type="entry name" value="WGR domain"/>
    <property type="match status" value="1"/>
</dbReference>
<sequence>MPDERSPIRHHLVLHRRDSEQGRARFYSLMIERDLFGTIRLVRNWGPVGSRGQERVEIFDSETEAGWALETIAQAQRQRGYKDL</sequence>
<dbReference type="Proteomes" id="UP000035489">
    <property type="component" value="Unassembled WGS sequence"/>
</dbReference>
<dbReference type="RefSeq" id="WP_047190899.1">
    <property type="nucleotide sequence ID" value="NZ_LCYG01000056.1"/>
</dbReference>
<dbReference type="STRING" id="1225564.AA309_20575"/>
<dbReference type="PATRIC" id="fig|1225564.3.peg.5438"/>
<feature type="domain" description="WGR" evidence="1">
    <location>
        <begin position="1"/>
        <end position="84"/>
    </location>
</feature>
<keyword evidence="3" id="KW-1185">Reference proteome</keyword>
<dbReference type="PROSITE" id="PS51977">
    <property type="entry name" value="WGR"/>
    <property type="match status" value="1"/>
</dbReference>
<evidence type="ECO:0000313" key="3">
    <source>
        <dbReference type="Proteomes" id="UP000035489"/>
    </source>
</evidence>
<dbReference type="AlphaFoldDB" id="A0A0H1RF86"/>
<reference evidence="2 3" key="1">
    <citation type="submission" date="2015-05" db="EMBL/GenBank/DDBJ databases">
        <title>Draft genome sequence of Microvirga vignae strain BR3299, a novel nitrogen fixing bacteria isolated from Brazil semi-aired region.</title>
        <authorList>
            <person name="Zilli J.E."/>
            <person name="Passos S.R."/>
            <person name="Leite J."/>
            <person name="Baldani J.I."/>
            <person name="Xavier G.R."/>
            <person name="Rumjaneck N.G."/>
            <person name="Simoes-Araujo J.L."/>
        </authorList>
    </citation>
    <scope>NUCLEOTIDE SEQUENCE [LARGE SCALE GENOMIC DNA]</scope>
    <source>
        <strain evidence="2 3">BR3299</strain>
    </source>
</reference>
<dbReference type="InterPro" id="IPR049809">
    <property type="entry name" value="YehF/YfeS-like_WGR"/>
</dbReference>
<dbReference type="EMBL" id="LCYG01000056">
    <property type="protein sequence ID" value="KLK91267.1"/>
    <property type="molecule type" value="Genomic_DNA"/>
</dbReference>
<dbReference type="SMART" id="SM00773">
    <property type="entry name" value="WGR"/>
    <property type="match status" value="1"/>
</dbReference>
<dbReference type="Pfam" id="PF05406">
    <property type="entry name" value="WGR"/>
    <property type="match status" value="1"/>
</dbReference>
<dbReference type="InterPro" id="IPR036930">
    <property type="entry name" value="WGR_dom_sf"/>
</dbReference>
<dbReference type="CDD" id="cd07996">
    <property type="entry name" value="WGR_MMR_like"/>
    <property type="match status" value="1"/>
</dbReference>
<comment type="caution">
    <text evidence="2">The sequence shown here is derived from an EMBL/GenBank/DDBJ whole genome shotgun (WGS) entry which is preliminary data.</text>
</comment>
<dbReference type="InterPro" id="IPR008893">
    <property type="entry name" value="WGR_domain"/>
</dbReference>
<evidence type="ECO:0000259" key="1">
    <source>
        <dbReference type="PROSITE" id="PS51977"/>
    </source>
</evidence>
<gene>
    <name evidence="2" type="ORF">AA309_20575</name>
</gene>
<dbReference type="OrthoDB" id="5801306at2"/>
<protein>
    <recommendedName>
        <fullName evidence="1">WGR domain-containing protein</fullName>
    </recommendedName>
</protein>